<feature type="domain" description="RNA polymerase sigma-70 region 2" evidence="6">
    <location>
        <begin position="32"/>
        <end position="87"/>
    </location>
</feature>
<protein>
    <submittedName>
        <fullName evidence="8">RNA polymerase sigma factor</fullName>
    </submittedName>
</protein>
<evidence type="ECO:0000256" key="4">
    <source>
        <dbReference type="ARBA" id="ARBA00023125"/>
    </source>
</evidence>
<evidence type="ECO:0000259" key="7">
    <source>
        <dbReference type="Pfam" id="PF08281"/>
    </source>
</evidence>
<dbReference type="SUPFAM" id="SSF88946">
    <property type="entry name" value="Sigma2 domain of RNA polymerase sigma factors"/>
    <property type="match status" value="1"/>
</dbReference>
<evidence type="ECO:0000259" key="6">
    <source>
        <dbReference type="Pfam" id="PF04542"/>
    </source>
</evidence>
<keyword evidence="5" id="KW-0804">Transcription</keyword>
<keyword evidence="9" id="KW-1185">Reference proteome</keyword>
<evidence type="ECO:0000313" key="8">
    <source>
        <dbReference type="EMBL" id="MFC4818687.1"/>
    </source>
</evidence>
<dbReference type="CDD" id="cd06171">
    <property type="entry name" value="Sigma70_r4"/>
    <property type="match status" value="1"/>
</dbReference>
<comment type="caution">
    <text evidence="8">The sequence shown here is derived from an EMBL/GenBank/DDBJ whole genome shotgun (WGS) entry which is preliminary data.</text>
</comment>
<dbReference type="InterPro" id="IPR013325">
    <property type="entry name" value="RNA_pol_sigma_r2"/>
</dbReference>
<evidence type="ECO:0000256" key="1">
    <source>
        <dbReference type="ARBA" id="ARBA00010641"/>
    </source>
</evidence>
<proteinExistence type="inferred from homology"/>
<evidence type="ECO:0000256" key="3">
    <source>
        <dbReference type="ARBA" id="ARBA00023082"/>
    </source>
</evidence>
<dbReference type="EMBL" id="JBHSHD010000001">
    <property type="protein sequence ID" value="MFC4818687.1"/>
    <property type="molecule type" value="Genomic_DNA"/>
</dbReference>
<comment type="similarity">
    <text evidence="1">Belongs to the sigma-70 factor family. ECF subfamily.</text>
</comment>
<keyword evidence="3" id="KW-0731">Sigma factor</keyword>
<dbReference type="InterPro" id="IPR039425">
    <property type="entry name" value="RNA_pol_sigma-70-like"/>
</dbReference>
<sequence>MREPAGAPINAFDVARAVREARRGSQSAFAQLHRRFAPLVHGILIGRFRPALADELTQECFALAFARLAQLKEEHKFGPWIATIARRMPPATAAEVTAAEVPERASTAASPEDRAEAARVLHALAALPEAYRETLALRLVEGLGGAEIAALTGLTPESVRVNLHRGMAKLRAALGLDRARALEFGHE</sequence>
<organism evidence="8 9">
    <name type="scientific">Dokdonella ginsengisoli</name>
    <dbReference type="NCBI Taxonomy" id="363846"/>
    <lineage>
        <taxon>Bacteria</taxon>
        <taxon>Pseudomonadati</taxon>
        <taxon>Pseudomonadota</taxon>
        <taxon>Gammaproteobacteria</taxon>
        <taxon>Lysobacterales</taxon>
        <taxon>Rhodanobacteraceae</taxon>
        <taxon>Dokdonella</taxon>
    </lineage>
</organism>
<dbReference type="InterPro" id="IPR007627">
    <property type="entry name" value="RNA_pol_sigma70_r2"/>
</dbReference>
<dbReference type="PANTHER" id="PTHR43133">
    <property type="entry name" value="RNA POLYMERASE ECF-TYPE SIGMA FACTO"/>
    <property type="match status" value="1"/>
</dbReference>
<dbReference type="PANTHER" id="PTHR43133:SF58">
    <property type="entry name" value="ECF RNA POLYMERASE SIGMA FACTOR SIGD"/>
    <property type="match status" value="1"/>
</dbReference>
<dbReference type="NCBIfam" id="TIGR02937">
    <property type="entry name" value="sigma70-ECF"/>
    <property type="match status" value="1"/>
</dbReference>
<dbReference type="Gene3D" id="1.10.10.10">
    <property type="entry name" value="Winged helix-like DNA-binding domain superfamily/Winged helix DNA-binding domain"/>
    <property type="match status" value="1"/>
</dbReference>
<feature type="domain" description="RNA polymerase sigma factor 70 region 4 type 2" evidence="7">
    <location>
        <begin position="119"/>
        <end position="170"/>
    </location>
</feature>
<evidence type="ECO:0000256" key="5">
    <source>
        <dbReference type="ARBA" id="ARBA00023163"/>
    </source>
</evidence>
<dbReference type="Gene3D" id="1.10.1740.10">
    <property type="match status" value="1"/>
</dbReference>
<dbReference type="SUPFAM" id="SSF88659">
    <property type="entry name" value="Sigma3 and sigma4 domains of RNA polymerase sigma factors"/>
    <property type="match status" value="1"/>
</dbReference>
<dbReference type="RefSeq" id="WP_380018412.1">
    <property type="nucleotide sequence ID" value="NZ_JBHSHD010000001.1"/>
</dbReference>
<dbReference type="InterPro" id="IPR014284">
    <property type="entry name" value="RNA_pol_sigma-70_dom"/>
</dbReference>
<reference evidence="9" key="1">
    <citation type="journal article" date="2019" name="Int. J. Syst. Evol. Microbiol.">
        <title>The Global Catalogue of Microorganisms (GCM) 10K type strain sequencing project: providing services to taxonomists for standard genome sequencing and annotation.</title>
        <authorList>
            <consortium name="The Broad Institute Genomics Platform"/>
            <consortium name="The Broad Institute Genome Sequencing Center for Infectious Disease"/>
            <person name="Wu L."/>
            <person name="Ma J."/>
        </authorList>
    </citation>
    <scope>NUCLEOTIDE SEQUENCE [LARGE SCALE GENOMIC DNA]</scope>
    <source>
        <strain evidence="9">CCUG 30340</strain>
    </source>
</reference>
<dbReference type="InterPro" id="IPR013249">
    <property type="entry name" value="RNA_pol_sigma70_r4_t2"/>
</dbReference>
<dbReference type="Pfam" id="PF04542">
    <property type="entry name" value="Sigma70_r2"/>
    <property type="match status" value="1"/>
</dbReference>
<evidence type="ECO:0000256" key="2">
    <source>
        <dbReference type="ARBA" id="ARBA00023015"/>
    </source>
</evidence>
<dbReference type="InterPro" id="IPR013324">
    <property type="entry name" value="RNA_pol_sigma_r3/r4-like"/>
</dbReference>
<dbReference type="InterPro" id="IPR036388">
    <property type="entry name" value="WH-like_DNA-bd_sf"/>
</dbReference>
<keyword evidence="2" id="KW-0805">Transcription regulation</keyword>
<keyword evidence="4" id="KW-0238">DNA-binding</keyword>
<gene>
    <name evidence="8" type="ORF">ACFO6Q_00005</name>
</gene>
<evidence type="ECO:0000313" key="9">
    <source>
        <dbReference type="Proteomes" id="UP001595886"/>
    </source>
</evidence>
<dbReference type="Proteomes" id="UP001595886">
    <property type="component" value="Unassembled WGS sequence"/>
</dbReference>
<dbReference type="Pfam" id="PF08281">
    <property type="entry name" value="Sigma70_r4_2"/>
    <property type="match status" value="1"/>
</dbReference>
<accession>A0ABV9QP46</accession>
<name>A0ABV9QP46_9GAMM</name>